<dbReference type="EMBL" id="KB548907">
    <property type="protein sequence ID" value="EMP30636.1"/>
    <property type="molecule type" value="Genomic_DNA"/>
</dbReference>
<evidence type="ECO:0000313" key="2">
    <source>
        <dbReference type="Proteomes" id="UP000031443"/>
    </source>
</evidence>
<sequence length="115" mass="12839">MKAGDSGEKTFLRTCGIQERGLNLYFSCGELAISVELPIRGNLQVQFSQQLASVINHIQVKVTDSWTLDLGEKVPCALPHYANLAPRYKTEVTVMKEYETHVNEGRVKLSQGMLV</sequence>
<protein>
    <submittedName>
        <fullName evidence="1">Uncharacterized protein</fullName>
    </submittedName>
</protein>
<reference evidence="2" key="1">
    <citation type="journal article" date="2013" name="Nat. Genet.">
        <title>The draft genomes of soft-shell turtle and green sea turtle yield insights into the development and evolution of the turtle-specific body plan.</title>
        <authorList>
            <person name="Wang Z."/>
            <person name="Pascual-Anaya J."/>
            <person name="Zadissa A."/>
            <person name="Li W."/>
            <person name="Niimura Y."/>
            <person name="Huang Z."/>
            <person name="Li C."/>
            <person name="White S."/>
            <person name="Xiong Z."/>
            <person name="Fang D."/>
            <person name="Wang B."/>
            <person name="Ming Y."/>
            <person name="Chen Y."/>
            <person name="Zheng Y."/>
            <person name="Kuraku S."/>
            <person name="Pignatelli M."/>
            <person name="Herrero J."/>
            <person name="Beal K."/>
            <person name="Nozawa M."/>
            <person name="Li Q."/>
            <person name="Wang J."/>
            <person name="Zhang H."/>
            <person name="Yu L."/>
            <person name="Shigenobu S."/>
            <person name="Wang J."/>
            <person name="Liu J."/>
            <person name="Flicek P."/>
            <person name="Searle S."/>
            <person name="Wang J."/>
            <person name="Kuratani S."/>
            <person name="Yin Y."/>
            <person name="Aken B."/>
            <person name="Zhang G."/>
            <person name="Irie N."/>
        </authorList>
    </citation>
    <scope>NUCLEOTIDE SEQUENCE [LARGE SCALE GENOMIC DNA]</scope>
</reference>
<proteinExistence type="predicted"/>
<gene>
    <name evidence="1" type="ORF">UY3_12266</name>
</gene>
<name>M7AYJ9_CHEMY</name>
<accession>M7AYJ9</accession>
<organism evidence="1 2">
    <name type="scientific">Chelonia mydas</name>
    <name type="common">Green sea-turtle</name>
    <name type="synonym">Chelonia agassizi</name>
    <dbReference type="NCBI Taxonomy" id="8469"/>
    <lineage>
        <taxon>Eukaryota</taxon>
        <taxon>Metazoa</taxon>
        <taxon>Chordata</taxon>
        <taxon>Craniata</taxon>
        <taxon>Vertebrata</taxon>
        <taxon>Euteleostomi</taxon>
        <taxon>Archelosauria</taxon>
        <taxon>Testudinata</taxon>
        <taxon>Testudines</taxon>
        <taxon>Cryptodira</taxon>
        <taxon>Durocryptodira</taxon>
        <taxon>Americhelydia</taxon>
        <taxon>Chelonioidea</taxon>
        <taxon>Cheloniidae</taxon>
        <taxon>Chelonia</taxon>
    </lineage>
</organism>
<dbReference type="AlphaFoldDB" id="M7AYJ9"/>
<evidence type="ECO:0000313" key="1">
    <source>
        <dbReference type="EMBL" id="EMP30636.1"/>
    </source>
</evidence>
<keyword evidence="2" id="KW-1185">Reference proteome</keyword>
<dbReference type="Proteomes" id="UP000031443">
    <property type="component" value="Unassembled WGS sequence"/>
</dbReference>